<evidence type="ECO:0000256" key="1">
    <source>
        <dbReference type="ARBA" id="ARBA00005189"/>
    </source>
</evidence>
<dbReference type="PANTHER" id="PTHR10434:SF9">
    <property type="entry name" value="PHOSPHOLIPID_GLYCEROL ACYLTRANSFERASE DOMAIN-CONTAINING PROTEIN"/>
    <property type="match status" value="1"/>
</dbReference>
<dbReference type="GO" id="GO:0003841">
    <property type="term" value="F:1-acylglycerol-3-phosphate O-acyltransferase activity"/>
    <property type="evidence" value="ECO:0007669"/>
    <property type="project" value="TreeGrafter"/>
</dbReference>
<evidence type="ECO:0000259" key="4">
    <source>
        <dbReference type="SMART" id="SM00563"/>
    </source>
</evidence>
<reference evidence="5 6" key="1">
    <citation type="submission" date="2018-11" db="EMBL/GenBank/DDBJ databases">
        <title>Chryseotalea sanarue gen. nov., sp., nov., a member of the family Cytophagaceae, isolated from a brackish lake in Hamamatsu Japan.</title>
        <authorList>
            <person name="Maejima Y."/>
            <person name="Iino T."/>
            <person name="Muraguchi Y."/>
            <person name="Fukuda K."/>
            <person name="Ohkuma M."/>
            <person name="Moriuchi R."/>
            <person name="Dohra H."/>
            <person name="Kimbara K."/>
            <person name="Shintani M."/>
        </authorList>
    </citation>
    <scope>NUCLEOTIDE SEQUENCE [LARGE SCALE GENOMIC DNA]</scope>
    <source>
        <strain evidence="5 6">Ys</strain>
    </source>
</reference>
<dbReference type="CDD" id="cd07988">
    <property type="entry name" value="LPLAT_ABO13168-like"/>
    <property type="match status" value="1"/>
</dbReference>
<dbReference type="PANTHER" id="PTHR10434">
    <property type="entry name" value="1-ACYL-SN-GLYCEROL-3-PHOSPHATE ACYLTRANSFERASE"/>
    <property type="match status" value="1"/>
</dbReference>
<organism evidence="5 6">
    <name type="scientific">Chryseotalea sanaruensis</name>
    <dbReference type="NCBI Taxonomy" id="2482724"/>
    <lineage>
        <taxon>Bacteria</taxon>
        <taxon>Pseudomonadati</taxon>
        <taxon>Bacteroidota</taxon>
        <taxon>Cytophagia</taxon>
        <taxon>Cytophagales</taxon>
        <taxon>Chryseotaleaceae</taxon>
        <taxon>Chryseotalea</taxon>
    </lineage>
</organism>
<sequence length="172" mass="19310">MIGWKTASVLDPSVKQCVLVAAPHTSNWDYPISLATLYANGVKVRFLGKKSLFNFPLGILMRATGGIPVDRSKHNNLVDNMIAMFKEHEELILMIPVEGTRSYVKEWKSGFYHTALGAKVPIVMGYLDYGKKTAGFGDLFYPTGDYEKDLIAIQNFYRQFTAKHPEKSSLNT</sequence>
<evidence type="ECO:0000256" key="2">
    <source>
        <dbReference type="ARBA" id="ARBA00022679"/>
    </source>
</evidence>
<dbReference type="Pfam" id="PF01553">
    <property type="entry name" value="Acyltransferase"/>
    <property type="match status" value="1"/>
</dbReference>
<dbReference type="EMBL" id="BHXQ01000001">
    <property type="protein sequence ID" value="GCC50250.1"/>
    <property type="molecule type" value="Genomic_DNA"/>
</dbReference>
<dbReference type="GO" id="GO:0006654">
    <property type="term" value="P:phosphatidic acid biosynthetic process"/>
    <property type="evidence" value="ECO:0007669"/>
    <property type="project" value="TreeGrafter"/>
</dbReference>
<accession>A0A401U5X3</accession>
<dbReference type="AlphaFoldDB" id="A0A401U5X3"/>
<dbReference type="InterPro" id="IPR002123">
    <property type="entry name" value="Plipid/glycerol_acylTrfase"/>
</dbReference>
<dbReference type="SUPFAM" id="SSF69593">
    <property type="entry name" value="Glycerol-3-phosphate (1)-acyltransferase"/>
    <property type="match status" value="1"/>
</dbReference>
<comment type="caution">
    <text evidence="5">The sequence shown here is derived from an EMBL/GenBank/DDBJ whole genome shotgun (WGS) entry which is preliminary data.</text>
</comment>
<keyword evidence="2 5" id="KW-0808">Transferase</keyword>
<dbReference type="Proteomes" id="UP000288227">
    <property type="component" value="Unassembled WGS sequence"/>
</dbReference>
<evidence type="ECO:0000313" key="5">
    <source>
        <dbReference type="EMBL" id="GCC50250.1"/>
    </source>
</evidence>
<keyword evidence="6" id="KW-1185">Reference proteome</keyword>
<proteinExistence type="predicted"/>
<evidence type="ECO:0000256" key="3">
    <source>
        <dbReference type="ARBA" id="ARBA00023315"/>
    </source>
</evidence>
<keyword evidence="3 5" id="KW-0012">Acyltransferase</keyword>
<name>A0A401U5X3_9BACT</name>
<protein>
    <submittedName>
        <fullName evidence="5">Glycerol acyltransferase</fullName>
    </submittedName>
</protein>
<comment type="pathway">
    <text evidence="1">Lipid metabolism.</text>
</comment>
<feature type="domain" description="Phospholipid/glycerol acyltransferase" evidence="4">
    <location>
        <begin position="18"/>
        <end position="127"/>
    </location>
</feature>
<dbReference type="SMART" id="SM00563">
    <property type="entry name" value="PlsC"/>
    <property type="match status" value="1"/>
</dbReference>
<evidence type="ECO:0000313" key="6">
    <source>
        <dbReference type="Proteomes" id="UP000288227"/>
    </source>
</evidence>
<gene>
    <name evidence="5" type="ORF">SanaruYs_04650</name>
</gene>